<dbReference type="PANTHER" id="PTHR44757">
    <property type="entry name" value="DIGUANYLATE CYCLASE DGCP"/>
    <property type="match status" value="1"/>
</dbReference>
<dbReference type="PROSITE" id="PS50883">
    <property type="entry name" value="EAL"/>
    <property type="match status" value="1"/>
</dbReference>
<dbReference type="Proteomes" id="UP001211421">
    <property type="component" value="Unassembled WGS sequence"/>
</dbReference>
<reference evidence="2" key="1">
    <citation type="submission" date="2023-01" db="EMBL/GenBank/DDBJ databases">
        <title>Human gut microbiome strain richness.</title>
        <authorList>
            <person name="Chen-Liaw A."/>
        </authorList>
    </citation>
    <scope>NUCLEOTIDE SEQUENCE</scope>
    <source>
        <strain evidence="2">D59st1_B8_D59t2_181005</strain>
    </source>
</reference>
<dbReference type="Gene3D" id="3.20.20.450">
    <property type="entry name" value="EAL domain"/>
    <property type="match status" value="1"/>
</dbReference>
<dbReference type="InterPro" id="IPR001633">
    <property type="entry name" value="EAL_dom"/>
</dbReference>
<name>A0AAW6DYY4_9FIRM</name>
<sequence>MEQKESGFALGENSTVDGVRAVELFYRPIKNTDSGRVTFLQSQTRLNSPAMGTLMPADYLPVAQLSDRCVSIFKLALVQLLQALGKFHEREVDVDWASVFMPARFLRQTEAPRVVADYCDKFGVKYERVCFELSPDVLDEADSTAADNVALMRRQGFHFLLTGFGTEGFKMLKTAEFKVDNIMLDGSVAQVLGKSDRYDTCVNSLLNFVFDLYAEVIADGITDDKQVKQLSGMQCLYYSGENAGKYIAERYVRNRNE</sequence>
<dbReference type="EMBL" id="JAQMLS010000004">
    <property type="protein sequence ID" value="MDB8741866.1"/>
    <property type="molecule type" value="Genomic_DNA"/>
</dbReference>
<feature type="domain" description="EAL" evidence="1">
    <location>
        <begin position="5"/>
        <end position="257"/>
    </location>
</feature>
<gene>
    <name evidence="2" type="ORF">PNV70_07270</name>
</gene>
<dbReference type="SUPFAM" id="SSF141868">
    <property type="entry name" value="EAL domain-like"/>
    <property type="match status" value="1"/>
</dbReference>
<dbReference type="InterPro" id="IPR035919">
    <property type="entry name" value="EAL_sf"/>
</dbReference>
<accession>A0AAW6DYY4</accession>
<evidence type="ECO:0000313" key="2">
    <source>
        <dbReference type="EMBL" id="MDB8741866.1"/>
    </source>
</evidence>
<protein>
    <submittedName>
        <fullName evidence="2">EAL domain-containing protein</fullName>
    </submittedName>
</protein>
<dbReference type="SMART" id="SM00052">
    <property type="entry name" value="EAL"/>
    <property type="match status" value="1"/>
</dbReference>
<evidence type="ECO:0000313" key="3">
    <source>
        <dbReference type="Proteomes" id="UP001211421"/>
    </source>
</evidence>
<dbReference type="Pfam" id="PF00563">
    <property type="entry name" value="EAL"/>
    <property type="match status" value="1"/>
</dbReference>
<evidence type="ECO:0000259" key="1">
    <source>
        <dbReference type="PROSITE" id="PS50883"/>
    </source>
</evidence>
<proteinExistence type="predicted"/>
<dbReference type="InterPro" id="IPR052155">
    <property type="entry name" value="Biofilm_reg_signaling"/>
</dbReference>
<organism evidence="2 3">
    <name type="scientific">Ruminococcus bicirculans</name>
    <name type="common">ex Wegman et al. 2014</name>
    <dbReference type="NCBI Taxonomy" id="1160721"/>
    <lineage>
        <taxon>Bacteria</taxon>
        <taxon>Bacillati</taxon>
        <taxon>Bacillota</taxon>
        <taxon>Clostridia</taxon>
        <taxon>Eubacteriales</taxon>
        <taxon>Oscillospiraceae</taxon>
        <taxon>Ruminococcus</taxon>
    </lineage>
</organism>
<comment type="caution">
    <text evidence="2">The sequence shown here is derived from an EMBL/GenBank/DDBJ whole genome shotgun (WGS) entry which is preliminary data.</text>
</comment>
<dbReference type="AlphaFoldDB" id="A0AAW6DYY4"/>
<dbReference type="PANTHER" id="PTHR44757:SF2">
    <property type="entry name" value="BIOFILM ARCHITECTURE MAINTENANCE PROTEIN MBAA"/>
    <property type="match status" value="1"/>
</dbReference>